<evidence type="ECO:0000256" key="1">
    <source>
        <dbReference type="ARBA" id="ARBA00023015"/>
    </source>
</evidence>
<dbReference type="RefSeq" id="WP_179668234.1">
    <property type="nucleotide sequence ID" value="NZ_JACCFP010000001.1"/>
</dbReference>
<accession>A0A853C3R0</accession>
<dbReference type="InterPro" id="IPR009057">
    <property type="entry name" value="Homeodomain-like_sf"/>
</dbReference>
<keyword evidence="1" id="KW-0805">Transcription regulation</keyword>
<name>A0A853C3R0_9ACTN</name>
<dbReference type="SUPFAM" id="SSF46689">
    <property type="entry name" value="Homeodomain-like"/>
    <property type="match status" value="1"/>
</dbReference>
<dbReference type="PANTHER" id="PTHR47506">
    <property type="entry name" value="TRANSCRIPTIONAL REGULATORY PROTEIN"/>
    <property type="match status" value="1"/>
</dbReference>
<protein>
    <submittedName>
        <fullName evidence="6">AcrR family transcriptional regulator</fullName>
    </submittedName>
</protein>
<evidence type="ECO:0000256" key="3">
    <source>
        <dbReference type="ARBA" id="ARBA00023163"/>
    </source>
</evidence>
<proteinExistence type="predicted"/>
<gene>
    <name evidence="6" type="ORF">HNR19_002489</name>
</gene>
<dbReference type="Pfam" id="PF21993">
    <property type="entry name" value="TetR_C_13_2"/>
    <property type="match status" value="1"/>
</dbReference>
<evidence type="ECO:0000256" key="4">
    <source>
        <dbReference type="PROSITE-ProRule" id="PRU00335"/>
    </source>
</evidence>
<dbReference type="AlphaFoldDB" id="A0A853C3R0"/>
<dbReference type="InterPro" id="IPR036271">
    <property type="entry name" value="Tet_transcr_reg_TetR-rel_C_sf"/>
</dbReference>
<dbReference type="SUPFAM" id="SSF48498">
    <property type="entry name" value="Tetracyclin repressor-like, C-terminal domain"/>
    <property type="match status" value="1"/>
</dbReference>
<evidence type="ECO:0000259" key="5">
    <source>
        <dbReference type="PROSITE" id="PS50977"/>
    </source>
</evidence>
<evidence type="ECO:0000256" key="2">
    <source>
        <dbReference type="ARBA" id="ARBA00023125"/>
    </source>
</evidence>
<dbReference type="EMBL" id="JACCFP010000001">
    <property type="protein sequence ID" value="NYJ01791.1"/>
    <property type="molecule type" value="Genomic_DNA"/>
</dbReference>
<reference evidence="6 7" key="1">
    <citation type="submission" date="2020-07" db="EMBL/GenBank/DDBJ databases">
        <title>Sequencing the genomes of 1000 actinobacteria strains.</title>
        <authorList>
            <person name="Klenk H.-P."/>
        </authorList>
    </citation>
    <scope>NUCLEOTIDE SEQUENCE [LARGE SCALE GENOMIC DNA]</scope>
    <source>
        <strain evidence="6 7">DSM 103833</strain>
    </source>
</reference>
<dbReference type="Gene3D" id="1.10.357.10">
    <property type="entry name" value="Tetracycline Repressor, domain 2"/>
    <property type="match status" value="1"/>
</dbReference>
<keyword evidence="3" id="KW-0804">Transcription</keyword>
<dbReference type="Proteomes" id="UP000530424">
    <property type="component" value="Unassembled WGS sequence"/>
</dbReference>
<dbReference type="Pfam" id="PF00440">
    <property type="entry name" value="TetR_N"/>
    <property type="match status" value="1"/>
</dbReference>
<dbReference type="InterPro" id="IPR001647">
    <property type="entry name" value="HTH_TetR"/>
</dbReference>
<dbReference type="PROSITE" id="PS50977">
    <property type="entry name" value="HTH_TETR_2"/>
    <property type="match status" value="1"/>
</dbReference>
<organism evidence="6 7">
    <name type="scientific">Nocardioides thalensis</name>
    <dbReference type="NCBI Taxonomy" id="1914755"/>
    <lineage>
        <taxon>Bacteria</taxon>
        <taxon>Bacillati</taxon>
        <taxon>Actinomycetota</taxon>
        <taxon>Actinomycetes</taxon>
        <taxon>Propionibacteriales</taxon>
        <taxon>Nocardioidaceae</taxon>
        <taxon>Nocardioides</taxon>
    </lineage>
</organism>
<evidence type="ECO:0000313" key="6">
    <source>
        <dbReference type="EMBL" id="NYJ01791.1"/>
    </source>
</evidence>
<feature type="domain" description="HTH tetR-type" evidence="5">
    <location>
        <begin position="3"/>
        <end position="63"/>
    </location>
</feature>
<feature type="DNA-binding region" description="H-T-H motif" evidence="4">
    <location>
        <begin position="26"/>
        <end position="45"/>
    </location>
</feature>
<dbReference type="InterPro" id="IPR054156">
    <property type="entry name" value="YxaF_TetR_C"/>
</dbReference>
<evidence type="ECO:0000313" key="7">
    <source>
        <dbReference type="Proteomes" id="UP000530424"/>
    </source>
</evidence>
<keyword evidence="7" id="KW-1185">Reference proteome</keyword>
<dbReference type="PANTHER" id="PTHR47506:SF3">
    <property type="entry name" value="HTH-TYPE TRANSCRIPTIONAL REGULATOR LMRA"/>
    <property type="match status" value="1"/>
</dbReference>
<dbReference type="GO" id="GO:0003677">
    <property type="term" value="F:DNA binding"/>
    <property type="evidence" value="ECO:0007669"/>
    <property type="project" value="UniProtKB-UniRule"/>
</dbReference>
<comment type="caution">
    <text evidence="6">The sequence shown here is derived from an EMBL/GenBank/DDBJ whole genome shotgun (WGS) entry which is preliminary data.</text>
</comment>
<keyword evidence="2 4" id="KW-0238">DNA-binding</keyword>
<sequence length="186" mass="19562">MPQGPRERLIVAAIELVRERGVAGTGLADLLERSDSARRSVYQHFPGGKLELIDAATRAAGAWMQRVMREVGATMDSATLLVETIRQTSANLVDSDFRLGCPVAAAAAAPADAVAVREAAAASFEAWAGELAAKLEGEGHPREEARSLAGFVVSSVEGALLAARAARSTEPLDQAARHLAPLLARR</sequence>